<evidence type="ECO:0000256" key="1">
    <source>
        <dbReference type="SAM" id="MobiDB-lite"/>
    </source>
</evidence>
<keyword evidence="3" id="KW-1185">Reference proteome</keyword>
<comment type="caution">
    <text evidence="2">The sequence shown here is derived from an EMBL/GenBank/DDBJ whole genome shotgun (WGS) entry which is preliminary data.</text>
</comment>
<protein>
    <submittedName>
        <fullName evidence="2">Uncharacterized protein</fullName>
    </submittedName>
</protein>
<evidence type="ECO:0000313" key="2">
    <source>
        <dbReference type="EMBL" id="PON38100.1"/>
    </source>
</evidence>
<feature type="region of interest" description="Disordered" evidence="1">
    <location>
        <begin position="162"/>
        <end position="199"/>
    </location>
</feature>
<name>A0A2P5ANK4_PARAD</name>
<dbReference type="Proteomes" id="UP000237105">
    <property type="component" value="Unassembled WGS sequence"/>
</dbReference>
<organism evidence="2 3">
    <name type="scientific">Parasponia andersonii</name>
    <name type="common">Sponia andersonii</name>
    <dbReference type="NCBI Taxonomy" id="3476"/>
    <lineage>
        <taxon>Eukaryota</taxon>
        <taxon>Viridiplantae</taxon>
        <taxon>Streptophyta</taxon>
        <taxon>Embryophyta</taxon>
        <taxon>Tracheophyta</taxon>
        <taxon>Spermatophyta</taxon>
        <taxon>Magnoliopsida</taxon>
        <taxon>eudicotyledons</taxon>
        <taxon>Gunneridae</taxon>
        <taxon>Pentapetalae</taxon>
        <taxon>rosids</taxon>
        <taxon>fabids</taxon>
        <taxon>Rosales</taxon>
        <taxon>Cannabaceae</taxon>
        <taxon>Parasponia</taxon>
    </lineage>
</organism>
<gene>
    <name evidence="2" type="ORF">PanWU01x14_315380</name>
</gene>
<proteinExistence type="predicted"/>
<sequence length="199" mass="22420">MQIFLSASIRSGTEGCEKFNLTGKSYHGSAKNQISTMTTDRCLRRPTLENEDKMELCLMVPRSWATTEMFSRKEDRQRILAGGSWDFRKTAHLSGNRRVLGILEDTEVTAFRMRVRVKIDGTIPLSSREFSLRWRVATSLGGIYGSNNKSYLGKSNRAEQLTGAKQPHKTSVRHCTDNGRISTRESDDLEAETPTLVAD</sequence>
<feature type="compositionally biased region" description="Basic and acidic residues" evidence="1">
    <location>
        <begin position="174"/>
        <end position="186"/>
    </location>
</feature>
<accession>A0A2P5ANK4</accession>
<evidence type="ECO:0000313" key="3">
    <source>
        <dbReference type="Proteomes" id="UP000237105"/>
    </source>
</evidence>
<reference evidence="3" key="1">
    <citation type="submission" date="2016-06" db="EMBL/GenBank/DDBJ databases">
        <title>Parallel loss of symbiosis genes in relatives of nitrogen-fixing non-legume Parasponia.</title>
        <authorList>
            <person name="Van Velzen R."/>
            <person name="Holmer R."/>
            <person name="Bu F."/>
            <person name="Rutten L."/>
            <person name="Van Zeijl A."/>
            <person name="Liu W."/>
            <person name="Santuari L."/>
            <person name="Cao Q."/>
            <person name="Sharma T."/>
            <person name="Shen D."/>
            <person name="Roswanjaya Y."/>
            <person name="Wardhani T."/>
            <person name="Kalhor M.S."/>
            <person name="Jansen J."/>
            <person name="Van den Hoogen J."/>
            <person name="Gungor B."/>
            <person name="Hartog M."/>
            <person name="Hontelez J."/>
            <person name="Verver J."/>
            <person name="Yang W.-C."/>
            <person name="Schijlen E."/>
            <person name="Repin R."/>
            <person name="Schilthuizen M."/>
            <person name="Schranz E."/>
            <person name="Heidstra R."/>
            <person name="Miyata K."/>
            <person name="Fedorova E."/>
            <person name="Kohlen W."/>
            <person name="Bisseling T."/>
            <person name="Smit S."/>
            <person name="Geurts R."/>
        </authorList>
    </citation>
    <scope>NUCLEOTIDE SEQUENCE [LARGE SCALE GENOMIC DNA]</scope>
    <source>
        <strain evidence="3">cv. WU1-14</strain>
    </source>
</reference>
<dbReference type="AlphaFoldDB" id="A0A2P5ANK4"/>
<dbReference type="EMBL" id="JXTB01000506">
    <property type="protein sequence ID" value="PON38100.1"/>
    <property type="molecule type" value="Genomic_DNA"/>
</dbReference>